<evidence type="ECO:0000256" key="1">
    <source>
        <dbReference type="SAM" id="MobiDB-lite"/>
    </source>
</evidence>
<dbReference type="OMA" id="VKEDWRI"/>
<gene>
    <name evidence="2" type="ORF">KLLA0_F10857g</name>
</gene>
<name>Q6CKG5_KLULA</name>
<dbReference type="FunCoup" id="Q6CKG5">
    <property type="interactions" value="53"/>
</dbReference>
<dbReference type="STRING" id="284590.Q6CKG5"/>
<dbReference type="InParanoid" id="Q6CKG5"/>
<organism evidence="2 3">
    <name type="scientific">Kluyveromyces lactis (strain ATCC 8585 / CBS 2359 / DSM 70799 / NBRC 1267 / NRRL Y-1140 / WM37)</name>
    <name type="common">Yeast</name>
    <name type="synonym">Candida sphaerica</name>
    <dbReference type="NCBI Taxonomy" id="284590"/>
    <lineage>
        <taxon>Eukaryota</taxon>
        <taxon>Fungi</taxon>
        <taxon>Dikarya</taxon>
        <taxon>Ascomycota</taxon>
        <taxon>Saccharomycotina</taxon>
        <taxon>Saccharomycetes</taxon>
        <taxon>Saccharomycetales</taxon>
        <taxon>Saccharomycetaceae</taxon>
        <taxon>Kluyveromyces</taxon>
    </lineage>
</organism>
<reference evidence="2 3" key="1">
    <citation type="journal article" date="2004" name="Nature">
        <title>Genome evolution in yeasts.</title>
        <authorList>
            <consortium name="Genolevures"/>
            <person name="Dujon B."/>
            <person name="Sherman D."/>
            <person name="Fischer G."/>
            <person name="Durrens P."/>
            <person name="Casaregola S."/>
            <person name="Lafontaine I."/>
            <person name="de Montigny J."/>
            <person name="Marck C."/>
            <person name="Neuveglise C."/>
            <person name="Talla E."/>
            <person name="Goffard N."/>
            <person name="Frangeul L."/>
            <person name="Aigle M."/>
            <person name="Anthouard V."/>
            <person name="Babour A."/>
            <person name="Barbe V."/>
            <person name="Barnay S."/>
            <person name="Blanchin S."/>
            <person name="Beckerich J.M."/>
            <person name="Beyne E."/>
            <person name="Bleykasten C."/>
            <person name="Boisrame A."/>
            <person name="Boyer J."/>
            <person name="Cattolico L."/>
            <person name="Confanioleri F."/>
            <person name="de Daruvar A."/>
            <person name="Despons L."/>
            <person name="Fabre E."/>
            <person name="Fairhead C."/>
            <person name="Ferry-Dumazet H."/>
            <person name="Groppi A."/>
            <person name="Hantraye F."/>
            <person name="Hennequin C."/>
            <person name="Jauniaux N."/>
            <person name="Joyet P."/>
            <person name="Kachouri R."/>
            <person name="Kerrest A."/>
            <person name="Koszul R."/>
            <person name="Lemaire M."/>
            <person name="Lesur I."/>
            <person name="Ma L."/>
            <person name="Muller H."/>
            <person name="Nicaud J.M."/>
            <person name="Nikolski M."/>
            <person name="Oztas S."/>
            <person name="Ozier-Kalogeropoulos O."/>
            <person name="Pellenz S."/>
            <person name="Potier S."/>
            <person name="Richard G.F."/>
            <person name="Straub M.L."/>
            <person name="Suleau A."/>
            <person name="Swennene D."/>
            <person name="Tekaia F."/>
            <person name="Wesolowski-Louvel M."/>
            <person name="Westhof E."/>
            <person name="Wirth B."/>
            <person name="Zeniou-Meyer M."/>
            <person name="Zivanovic I."/>
            <person name="Bolotin-Fukuhara M."/>
            <person name="Thierry A."/>
            <person name="Bouchier C."/>
            <person name="Caudron B."/>
            <person name="Scarpelli C."/>
            <person name="Gaillardin C."/>
            <person name="Weissenbach J."/>
            <person name="Wincker P."/>
            <person name="Souciet J.L."/>
        </authorList>
    </citation>
    <scope>NUCLEOTIDE SEQUENCE [LARGE SCALE GENOMIC DNA]</scope>
    <source>
        <strain evidence="3">ATCC 8585 / CBS 2359 / DSM 70799 / NBRC 1267 / NRRL Y-1140 / WM37</strain>
    </source>
</reference>
<dbReference type="HOGENOM" id="CLU_1321071_0_0_1"/>
<dbReference type="EMBL" id="CR382126">
    <property type="protein sequence ID" value="CAG98282.1"/>
    <property type="molecule type" value="Genomic_DNA"/>
</dbReference>
<accession>Q6CKG5</accession>
<dbReference type="PaxDb" id="284590-Q6CKG5"/>
<proteinExistence type="predicted"/>
<feature type="compositionally biased region" description="Basic and acidic residues" evidence="1">
    <location>
        <begin position="16"/>
        <end position="26"/>
    </location>
</feature>
<dbReference type="AlphaFoldDB" id="Q6CKG5"/>
<evidence type="ECO:0000313" key="2">
    <source>
        <dbReference type="EMBL" id="CAG98282.1"/>
    </source>
</evidence>
<dbReference type="KEGG" id="kla:KLLA0_F10857g"/>
<protein>
    <submittedName>
        <fullName evidence="2">KLLA0F10857p</fullName>
    </submittedName>
</protein>
<feature type="region of interest" description="Disordered" evidence="1">
    <location>
        <begin position="1"/>
        <end position="65"/>
    </location>
</feature>
<evidence type="ECO:0000313" key="3">
    <source>
        <dbReference type="Proteomes" id="UP000000598"/>
    </source>
</evidence>
<feature type="compositionally biased region" description="Basic residues" evidence="1">
    <location>
        <begin position="27"/>
        <end position="39"/>
    </location>
</feature>
<dbReference type="Proteomes" id="UP000000598">
    <property type="component" value="Chromosome F"/>
</dbReference>
<sequence length="208" mass="23614">MSAKAAGKVENGVIKHTKESEADKRKNAGHSYRRKRGRRSKAEKSVPAEKATSLEITAKSSHNENAEKKFKLRNALKLQRKAEIDQLCHLAGSDIVMLRKGQYVTTYSLTFITTDQDQNQKKVKCVFNIPVDYPQSAIKLSKPKDCSSDDPLSRIVNNFNYKSKALLKDKQPLVIQLNYLVTNWNSLQSPEYINRDTVQKNLMSKLSD</sequence>
<keyword evidence="3" id="KW-1185">Reference proteome</keyword>